<dbReference type="GO" id="GO:0030261">
    <property type="term" value="P:chromosome condensation"/>
    <property type="evidence" value="ECO:0007669"/>
    <property type="project" value="UniProtKB-KW"/>
</dbReference>
<sequence>MNKSELARHAAQKSGLTLKQGEEVVNAIFDTIAEALESGEKVQILGFGTFEVKDRAERTARNPRTGETIVVPQRRATTFKAGADLKQAVQS</sequence>
<dbReference type="GO" id="GO:0003677">
    <property type="term" value="F:DNA binding"/>
    <property type="evidence" value="ECO:0007669"/>
    <property type="project" value="UniProtKB-KW"/>
</dbReference>
<name>A0A1H2XW94_9BACL</name>
<dbReference type="SMART" id="SM00411">
    <property type="entry name" value="BHL"/>
    <property type="match status" value="1"/>
</dbReference>
<dbReference type="Gene3D" id="4.10.520.10">
    <property type="entry name" value="IHF-like DNA-binding proteins"/>
    <property type="match status" value="1"/>
</dbReference>
<dbReference type="AlphaFoldDB" id="A0A1H2XW94"/>
<evidence type="ECO:0000313" key="5">
    <source>
        <dbReference type="EMBL" id="SDW97222.1"/>
    </source>
</evidence>
<dbReference type="RefSeq" id="WP_074693750.1">
    <property type="nucleotide sequence ID" value="NZ_FNOJ01000025.1"/>
</dbReference>
<gene>
    <name evidence="5" type="ORF">SAMN04489725_1257</name>
</gene>
<keyword evidence="3 5" id="KW-0238">DNA-binding</keyword>
<dbReference type="InterPro" id="IPR010992">
    <property type="entry name" value="IHF-like_DNA-bd_dom_sf"/>
</dbReference>
<dbReference type="CDD" id="cd13831">
    <property type="entry name" value="HU"/>
    <property type="match status" value="1"/>
</dbReference>
<dbReference type="InterPro" id="IPR000119">
    <property type="entry name" value="Hist_DNA-bd"/>
</dbReference>
<dbReference type="GO" id="GO:0030527">
    <property type="term" value="F:structural constituent of chromatin"/>
    <property type="evidence" value="ECO:0007669"/>
    <property type="project" value="InterPro"/>
</dbReference>
<comment type="similarity">
    <text evidence="1 4">Belongs to the bacterial histone-like protein family.</text>
</comment>
<dbReference type="Proteomes" id="UP000182589">
    <property type="component" value="Unassembled WGS sequence"/>
</dbReference>
<reference evidence="6" key="1">
    <citation type="submission" date="2016-10" db="EMBL/GenBank/DDBJ databases">
        <authorList>
            <person name="Varghese N."/>
        </authorList>
    </citation>
    <scope>NUCLEOTIDE SEQUENCE [LARGE SCALE GENOMIC DNA]</scope>
    <source>
        <strain evidence="6">DSM 12489</strain>
    </source>
</reference>
<dbReference type="PROSITE" id="PS00045">
    <property type="entry name" value="HISTONE_LIKE"/>
    <property type="match status" value="1"/>
</dbReference>
<dbReference type="SUPFAM" id="SSF47729">
    <property type="entry name" value="IHF-like DNA-binding proteins"/>
    <property type="match status" value="1"/>
</dbReference>
<evidence type="ECO:0000256" key="3">
    <source>
        <dbReference type="ARBA" id="ARBA00023125"/>
    </source>
</evidence>
<dbReference type="PANTHER" id="PTHR33175">
    <property type="entry name" value="DNA-BINDING PROTEIN HU"/>
    <property type="match status" value="1"/>
</dbReference>
<dbReference type="EMBL" id="FNOJ01000025">
    <property type="protein sequence ID" value="SDW97222.1"/>
    <property type="molecule type" value="Genomic_DNA"/>
</dbReference>
<evidence type="ECO:0000256" key="2">
    <source>
        <dbReference type="ARBA" id="ARBA00023067"/>
    </source>
</evidence>
<dbReference type="InterPro" id="IPR020816">
    <property type="entry name" value="Histone-like_DNA-bd_CS"/>
</dbReference>
<evidence type="ECO:0000256" key="4">
    <source>
        <dbReference type="RuleBase" id="RU003939"/>
    </source>
</evidence>
<keyword evidence="6" id="KW-1185">Reference proteome</keyword>
<protein>
    <submittedName>
        <fullName evidence="5">DNA-binding protein HU-beta</fullName>
    </submittedName>
</protein>
<dbReference type="PRINTS" id="PR01727">
    <property type="entry name" value="DNABINDINGHU"/>
</dbReference>
<keyword evidence="2" id="KW-0226">DNA condensation</keyword>
<organism evidence="5 6">
    <name type="scientific">Alicyclobacillus hesperidum</name>
    <dbReference type="NCBI Taxonomy" id="89784"/>
    <lineage>
        <taxon>Bacteria</taxon>
        <taxon>Bacillati</taxon>
        <taxon>Bacillota</taxon>
        <taxon>Bacilli</taxon>
        <taxon>Bacillales</taxon>
        <taxon>Alicyclobacillaceae</taxon>
        <taxon>Alicyclobacillus</taxon>
    </lineage>
</organism>
<dbReference type="PANTHER" id="PTHR33175:SF3">
    <property type="entry name" value="DNA-BINDING PROTEIN HU-BETA"/>
    <property type="match status" value="1"/>
</dbReference>
<dbReference type="STRING" id="89784.SAMN04489725_1257"/>
<accession>A0A1H2XW94</accession>
<dbReference type="Pfam" id="PF00216">
    <property type="entry name" value="Bac_DNA_binding"/>
    <property type="match status" value="1"/>
</dbReference>
<evidence type="ECO:0000313" key="6">
    <source>
        <dbReference type="Proteomes" id="UP000182589"/>
    </source>
</evidence>
<evidence type="ECO:0000256" key="1">
    <source>
        <dbReference type="ARBA" id="ARBA00010529"/>
    </source>
</evidence>
<proteinExistence type="inferred from homology"/>